<dbReference type="SUPFAM" id="SSF47459">
    <property type="entry name" value="HLH, helix-loop-helix DNA-binding domain"/>
    <property type="match status" value="1"/>
</dbReference>
<gene>
    <name evidence="8" type="ORF">Nepgr_006032</name>
</gene>
<dbReference type="AlphaFoldDB" id="A0AAD3S4D5"/>
<keyword evidence="3" id="KW-0238">DNA-binding</keyword>
<evidence type="ECO:0000256" key="4">
    <source>
        <dbReference type="ARBA" id="ARBA00023163"/>
    </source>
</evidence>
<keyword evidence="4" id="KW-0804">Transcription</keyword>
<evidence type="ECO:0000313" key="8">
    <source>
        <dbReference type="EMBL" id="GMH04193.1"/>
    </source>
</evidence>
<dbReference type="InterPro" id="IPR011598">
    <property type="entry name" value="bHLH_dom"/>
</dbReference>
<evidence type="ECO:0000256" key="5">
    <source>
        <dbReference type="ARBA" id="ARBA00023242"/>
    </source>
</evidence>
<evidence type="ECO:0000259" key="7">
    <source>
        <dbReference type="PROSITE" id="PS50888"/>
    </source>
</evidence>
<sequence length="253" mass="28030">MANEANWLPGVTTNTDSFCAVPWRQNCHDYSTNSFQFHGVPSCPAEDRAASSSRSHSQAEKRRRDRINAQLTSLRKLIPKSDKMDKAALLACAVDHIKDLKKRTTEINQLLTIPAEVDEVRVECHAKPESGDESKSKRKNIFLNATFCCEDRSELFAELISALRGLKLATIGGDIACLGGRIKTSLILCVKGGEEGVCIATLKQSLRAALSRMVLSSMTPSFRVTSRRQRFLLSSHRELAESPIIGPKFLRSL</sequence>
<keyword evidence="2" id="KW-0805">Transcription regulation</keyword>
<evidence type="ECO:0000256" key="6">
    <source>
        <dbReference type="SAM" id="MobiDB-lite"/>
    </source>
</evidence>
<dbReference type="InterPro" id="IPR045847">
    <property type="entry name" value="AIG1-like"/>
</dbReference>
<proteinExistence type="predicted"/>
<evidence type="ECO:0000256" key="2">
    <source>
        <dbReference type="ARBA" id="ARBA00023015"/>
    </source>
</evidence>
<dbReference type="Gene3D" id="4.10.280.10">
    <property type="entry name" value="Helix-loop-helix DNA-binding domain"/>
    <property type="match status" value="1"/>
</dbReference>
<reference evidence="8" key="1">
    <citation type="submission" date="2023-05" db="EMBL/GenBank/DDBJ databases">
        <title>Nepenthes gracilis genome sequencing.</title>
        <authorList>
            <person name="Fukushima K."/>
        </authorList>
    </citation>
    <scope>NUCLEOTIDE SEQUENCE</scope>
    <source>
        <strain evidence="8">SING2019-196</strain>
    </source>
</reference>
<evidence type="ECO:0000313" key="9">
    <source>
        <dbReference type="Proteomes" id="UP001279734"/>
    </source>
</evidence>
<dbReference type="PANTHER" id="PTHR45844:SF18">
    <property type="entry name" value="TRANSCRIPTION FACTOR BHLH51"/>
    <property type="match status" value="1"/>
</dbReference>
<feature type="region of interest" description="Disordered" evidence="6">
    <location>
        <begin position="46"/>
        <end position="66"/>
    </location>
</feature>
<accession>A0AAD3S4D5</accession>
<comment type="caution">
    <text evidence="8">The sequence shown here is derived from an EMBL/GenBank/DDBJ whole genome shotgun (WGS) entry which is preliminary data.</text>
</comment>
<dbReference type="Proteomes" id="UP001279734">
    <property type="component" value="Unassembled WGS sequence"/>
</dbReference>
<dbReference type="PROSITE" id="PS50888">
    <property type="entry name" value="BHLH"/>
    <property type="match status" value="1"/>
</dbReference>
<dbReference type="InterPro" id="IPR036638">
    <property type="entry name" value="HLH_DNA-bd_sf"/>
</dbReference>
<dbReference type="PANTHER" id="PTHR45844">
    <property type="entry name" value="TRANSCRIPTION FACTOR BHLH30"/>
    <property type="match status" value="1"/>
</dbReference>
<dbReference type="GO" id="GO:0003700">
    <property type="term" value="F:DNA-binding transcription factor activity"/>
    <property type="evidence" value="ECO:0007669"/>
    <property type="project" value="InterPro"/>
</dbReference>
<evidence type="ECO:0000256" key="3">
    <source>
        <dbReference type="ARBA" id="ARBA00023125"/>
    </source>
</evidence>
<keyword evidence="5" id="KW-0539">Nucleus</keyword>
<organism evidence="8 9">
    <name type="scientific">Nepenthes gracilis</name>
    <name type="common">Slender pitcher plant</name>
    <dbReference type="NCBI Taxonomy" id="150966"/>
    <lineage>
        <taxon>Eukaryota</taxon>
        <taxon>Viridiplantae</taxon>
        <taxon>Streptophyta</taxon>
        <taxon>Embryophyta</taxon>
        <taxon>Tracheophyta</taxon>
        <taxon>Spermatophyta</taxon>
        <taxon>Magnoliopsida</taxon>
        <taxon>eudicotyledons</taxon>
        <taxon>Gunneridae</taxon>
        <taxon>Pentapetalae</taxon>
        <taxon>Caryophyllales</taxon>
        <taxon>Nepenthaceae</taxon>
        <taxon>Nepenthes</taxon>
    </lineage>
</organism>
<keyword evidence="9" id="KW-1185">Reference proteome</keyword>
<protein>
    <recommendedName>
        <fullName evidence="7">BHLH domain-containing protein</fullName>
    </recommendedName>
</protein>
<name>A0AAD3S4D5_NEPGR</name>
<dbReference type="EMBL" id="BSYO01000005">
    <property type="protein sequence ID" value="GMH04193.1"/>
    <property type="molecule type" value="Genomic_DNA"/>
</dbReference>
<dbReference type="GO" id="GO:0005634">
    <property type="term" value="C:nucleus"/>
    <property type="evidence" value="ECO:0007669"/>
    <property type="project" value="UniProtKB-SubCell"/>
</dbReference>
<feature type="domain" description="BHLH" evidence="7">
    <location>
        <begin position="51"/>
        <end position="100"/>
    </location>
</feature>
<dbReference type="GO" id="GO:0046983">
    <property type="term" value="F:protein dimerization activity"/>
    <property type="evidence" value="ECO:0007669"/>
    <property type="project" value="InterPro"/>
</dbReference>
<dbReference type="GO" id="GO:0003677">
    <property type="term" value="F:DNA binding"/>
    <property type="evidence" value="ECO:0007669"/>
    <property type="project" value="UniProtKB-KW"/>
</dbReference>
<dbReference type="Pfam" id="PF00010">
    <property type="entry name" value="HLH"/>
    <property type="match status" value="1"/>
</dbReference>
<evidence type="ECO:0000256" key="1">
    <source>
        <dbReference type="ARBA" id="ARBA00004123"/>
    </source>
</evidence>
<comment type="subcellular location">
    <subcellularLocation>
        <location evidence="1">Nucleus</location>
    </subcellularLocation>
</comment>
<dbReference type="SMART" id="SM00353">
    <property type="entry name" value="HLH"/>
    <property type="match status" value="1"/>
</dbReference>